<dbReference type="InterPro" id="IPR003593">
    <property type="entry name" value="AAA+_ATPase"/>
</dbReference>
<keyword evidence="9" id="KW-0067">ATP-binding</keyword>
<evidence type="ECO:0000256" key="10">
    <source>
        <dbReference type="ARBA" id="ARBA00022967"/>
    </source>
</evidence>
<dbReference type="GO" id="GO:0140359">
    <property type="term" value="F:ABC-type transporter activity"/>
    <property type="evidence" value="ECO:0007669"/>
    <property type="project" value="InterPro"/>
</dbReference>
<feature type="transmembrane region" description="Helical" evidence="14">
    <location>
        <begin position="1090"/>
        <end position="1112"/>
    </location>
</feature>
<gene>
    <name evidence="17" type="ORF">DFQ27_007612</name>
</gene>
<feature type="transmembrane region" description="Helical" evidence="14">
    <location>
        <begin position="622"/>
        <end position="642"/>
    </location>
</feature>
<dbReference type="PANTHER" id="PTHR24223:SF443">
    <property type="entry name" value="MULTIDRUG-RESISTANCE LIKE PROTEIN 1, ISOFORM I"/>
    <property type="match status" value="1"/>
</dbReference>
<feature type="transmembrane region" description="Helical" evidence="14">
    <location>
        <begin position="651"/>
        <end position="673"/>
    </location>
</feature>
<feature type="transmembrane region" description="Helical" evidence="14">
    <location>
        <begin position="1214"/>
        <end position="1245"/>
    </location>
</feature>
<keyword evidence="6 14" id="KW-0812">Transmembrane</keyword>
<evidence type="ECO:0000256" key="14">
    <source>
        <dbReference type="SAM" id="Phobius"/>
    </source>
</evidence>
<dbReference type="InterPro" id="IPR017871">
    <property type="entry name" value="ABC_transporter-like_CS"/>
</dbReference>
<comment type="subcellular location">
    <subcellularLocation>
        <location evidence="1">Vacuole membrane</location>
        <topology evidence="1">Multi-pass membrane protein</topology>
    </subcellularLocation>
</comment>
<dbReference type="GO" id="GO:0016887">
    <property type="term" value="F:ATP hydrolysis activity"/>
    <property type="evidence" value="ECO:0007669"/>
    <property type="project" value="InterPro"/>
</dbReference>
<dbReference type="CDD" id="cd18603">
    <property type="entry name" value="ABC_6TM_MRP1_2_3_6_D2_like"/>
    <property type="match status" value="1"/>
</dbReference>
<comment type="similarity">
    <text evidence="2">Belongs to the ABC transporter superfamily. ABCC family. Conjugate transporter (TC 3.A.1.208) subfamily.</text>
</comment>
<name>A0A9P6PSN4_9FUNG</name>
<evidence type="ECO:0000256" key="12">
    <source>
        <dbReference type="ARBA" id="ARBA00023136"/>
    </source>
</evidence>
<organism evidence="17 18">
    <name type="scientific">Actinomortierella ambigua</name>
    <dbReference type="NCBI Taxonomy" id="1343610"/>
    <lineage>
        <taxon>Eukaryota</taxon>
        <taxon>Fungi</taxon>
        <taxon>Fungi incertae sedis</taxon>
        <taxon>Mucoromycota</taxon>
        <taxon>Mortierellomycotina</taxon>
        <taxon>Mortierellomycetes</taxon>
        <taxon>Mortierellales</taxon>
        <taxon>Mortierellaceae</taxon>
        <taxon>Actinomortierella</taxon>
    </lineage>
</organism>
<dbReference type="Pfam" id="PF00005">
    <property type="entry name" value="ABC_tran"/>
    <property type="match status" value="2"/>
</dbReference>
<dbReference type="PROSITE" id="PS00211">
    <property type="entry name" value="ABC_TRANSPORTER_1"/>
    <property type="match status" value="2"/>
</dbReference>
<evidence type="ECO:0000256" key="13">
    <source>
        <dbReference type="SAM" id="MobiDB-lite"/>
    </source>
</evidence>
<dbReference type="InterPro" id="IPR011527">
    <property type="entry name" value="ABC1_TM_dom"/>
</dbReference>
<dbReference type="EMBL" id="JAAAJB010000601">
    <property type="protein sequence ID" value="KAG0253202.1"/>
    <property type="molecule type" value="Genomic_DNA"/>
</dbReference>
<dbReference type="PROSITE" id="PS50929">
    <property type="entry name" value="ABC_TM1F"/>
    <property type="match status" value="2"/>
</dbReference>
<feature type="region of interest" description="Disordered" evidence="13">
    <location>
        <begin position="102"/>
        <end position="133"/>
    </location>
</feature>
<feature type="transmembrane region" description="Helical" evidence="14">
    <location>
        <begin position="431"/>
        <end position="451"/>
    </location>
</feature>
<feature type="region of interest" description="Disordered" evidence="13">
    <location>
        <begin position="24"/>
        <end position="72"/>
    </location>
</feature>
<dbReference type="Pfam" id="PF24357">
    <property type="entry name" value="TMD0_ABC"/>
    <property type="match status" value="1"/>
</dbReference>
<evidence type="ECO:0000313" key="18">
    <source>
        <dbReference type="Proteomes" id="UP000807716"/>
    </source>
</evidence>
<evidence type="ECO:0000256" key="7">
    <source>
        <dbReference type="ARBA" id="ARBA00022737"/>
    </source>
</evidence>
<dbReference type="InterPro" id="IPR056227">
    <property type="entry name" value="TMD0_ABC"/>
</dbReference>
<feature type="region of interest" description="Disordered" evidence="13">
    <location>
        <begin position="946"/>
        <end position="972"/>
    </location>
</feature>
<dbReference type="GO" id="GO:0042592">
    <property type="term" value="P:homeostatic process"/>
    <property type="evidence" value="ECO:0007669"/>
    <property type="project" value="UniProtKB-ARBA"/>
</dbReference>
<protein>
    <submittedName>
        <fullName evidence="17">Uncharacterized protein</fullName>
    </submittedName>
</protein>
<dbReference type="InterPro" id="IPR050173">
    <property type="entry name" value="ABC_transporter_C-like"/>
</dbReference>
<dbReference type="GO" id="GO:0000329">
    <property type="term" value="C:fungal-type vacuole membrane"/>
    <property type="evidence" value="ECO:0007669"/>
    <property type="project" value="UniProtKB-ARBA"/>
</dbReference>
<dbReference type="FunFam" id="1.20.1560.10:FF:000001">
    <property type="entry name" value="ATP-binding cassette subfamily C member 1"/>
    <property type="match status" value="1"/>
</dbReference>
<dbReference type="Pfam" id="PF00664">
    <property type="entry name" value="ABC_membrane"/>
    <property type="match status" value="2"/>
</dbReference>
<keyword evidence="11 14" id="KW-1133">Transmembrane helix</keyword>
<feature type="domain" description="ABC transmembrane type-1" evidence="16">
    <location>
        <begin position="1091"/>
        <end position="1375"/>
    </location>
</feature>
<keyword evidence="3" id="KW-0813">Transport</keyword>
<evidence type="ECO:0000259" key="16">
    <source>
        <dbReference type="PROSITE" id="PS50929"/>
    </source>
</evidence>
<evidence type="ECO:0000256" key="5">
    <source>
        <dbReference type="ARBA" id="ARBA00022554"/>
    </source>
</evidence>
<dbReference type="SUPFAM" id="SSF90123">
    <property type="entry name" value="ABC transporter transmembrane region"/>
    <property type="match status" value="2"/>
</dbReference>
<sequence length="1653" mass="184957">MGKSAKFFKRPTRKEKAVIALSKGSSESLYDEATAGSKGAGSSKKKDALSHTANPTIGKKITGADQPSKSSLALKMQMNGGVKQAIKDLRDLDRAVGNEDDEMADAHQQGQSKKQKQQEGDKSGSRPDYGPWNPLEGCEADWTPCFEESAMRLIPVAMIAIAGTARLFQLSSQHVLAHIPKDTRQVTKMLLTLGLLPLSIKALYSEGFQRSIESVVGTIQIVSIFYAYLLTIAENRKNRRSSDVLMVYWLLLLAVDGVRLRTELLGCSSSLHRVEWSTALFLEVRMVATFVIFLLELLKKKPAIELGEADEVNKCPEDDANIFSIISFSWVSPLMRKGYSNPLTMNDLWQLRKVDQSHEASGHFERTWNKELTKKHPNLVRAIAKAFGRPFYVAGVWKGVNDTLSFIQPILLKEMLRFVMSYKTDEPQPLYRGYTIAFLMFICALSQTAVLHRYFHLCFRVGMHVRSGLVTAIYQKSLRLSNASRQQFTVGEIVNHMSIDSQRVQDLVSYLHIVWSGLFQITMAMVLLYQTMGWAIFAGVLVMILMIPINAKLSGIMRGFQQKQMKNKDMRIKLMNEILNGIRVIKLYAWENTFLQKVLTVRNDQELAMMRKIGYLTAVQSFTWATTPFLVSLSTFAVYALVMKRPMTTDIVFASIALFNLLQFPLSMFPYMISSIVESYVAIQRIQKYLTSSEVDPHAIVIEDYRKLSQVDASDKYMVLVNDATFAWSQEAPPAISNIHFALQKDALLTVIGRVGAGKSSLIAALCGDLERVSGEVRLRGSVAYVPQQAWIMNDTLRANITFGNAYDPAFYQATIEACCLQPDIDMLVDGDMTEIGERGINLSGGQKARISLARAVYARADIYLLDDPLSAVDSHVGRTIFDKVVGPRGLLAGKTRVFVTHHIHYLQQSTRIIMLREGKIVESGDYDELMASRTEVYQLVTEYGHESGNDPSTPVEGTDDLLDNDGDASTPVAEGSALMVLDEMDEEEELAPVDEAMIQHASLPTEEHSLLSSTPRSIRSTPRRRGSTASIRTLRRRPSMPVLAEQAKAAATAPGATNNPLIAEEKSQQGSVERSVYFAYAKACSMSAVVIYVISLLVSQAASIGTQLWLAHWSRNSDNGDRNHGNFYYIMIYASLGMSFSILTVFQMLILLVFCALRSARVLHEDMLRSVLRSPMSFFDTTPIGRILNRFSKDQATVDEVLPRSFSSYTRTLFQVASTLLVVTLSTPSFIIVIFPLAFAYLWLQRYYLATSRELRRLDSVSRSPIFAHFQETLGGISTIRAYRQQQRFIQGNESRIDTNLRAFYPSIAGNRWLAFRLESLSSVIVFGSSFLSVFSLSMGYTVDPGLVGLSLTYALSVTQTLNWMVRQYTEIETNIVSVERLKEYVDLAPEAPEIIEGHRPPVDWPSQGRVDFRGYETRYRPGLELVLRGVTASIRRHEKIGIVGRTGAGKSSLTLALFRIIEAVKGQIMVDDIDISTLGLYDVRSRFSIIPQDPVLFMGTVRFNLDPAGSKTDAELWDSLDKSFLKEYVQRLSGGLDAEVLENGDNFSVGQRQLMCLARALLRKSSILVLDEATSSVDMQTDEQIQTTIRSSFSDRTILTIAHRIKTIMDYDRILVLDKGQVKEFASPATLLKDKTSIFYNLALQAGEISE</sequence>
<dbReference type="Gene3D" id="1.20.1560.10">
    <property type="entry name" value="ABC transporter type 1, transmembrane domain"/>
    <property type="match status" value="2"/>
</dbReference>
<keyword evidence="5" id="KW-0926">Vacuole</keyword>
<keyword evidence="8" id="KW-0547">Nucleotide-binding</keyword>
<feature type="compositionally biased region" description="Low complexity" evidence="13">
    <location>
        <begin position="33"/>
        <end position="42"/>
    </location>
</feature>
<feature type="domain" description="ABC transmembrane type-1" evidence="16">
    <location>
        <begin position="404"/>
        <end position="678"/>
    </location>
</feature>
<dbReference type="Proteomes" id="UP000807716">
    <property type="component" value="Unassembled WGS sequence"/>
</dbReference>
<evidence type="ECO:0000259" key="15">
    <source>
        <dbReference type="PROSITE" id="PS50893"/>
    </source>
</evidence>
<evidence type="ECO:0000313" key="17">
    <source>
        <dbReference type="EMBL" id="KAG0253202.1"/>
    </source>
</evidence>
<keyword evidence="10" id="KW-1278">Translocase</keyword>
<feature type="transmembrane region" description="Helical" evidence="14">
    <location>
        <begin position="507"/>
        <end position="528"/>
    </location>
</feature>
<keyword evidence="18" id="KW-1185">Reference proteome</keyword>
<keyword evidence="7" id="KW-0677">Repeat</keyword>
<reference evidence="17" key="1">
    <citation type="journal article" date="2020" name="Fungal Divers.">
        <title>Resolving the Mortierellaceae phylogeny through synthesis of multi-gene phylogenetics and phylogenomics.</title>
        <authorList>
            <person name="Vandepol N."/>
            <person name="Liber J."/>
            <person name="Desiro A."/>
            <person name="Na H."/>
            <person name="Kennedy M."/>
            <person name="Barry K."/>
            <person name="Grigoriev I.V."/>
            <person name="Miller A.N."/>
            <person name="O'Donnell K."/>
            <person name="Stajich J.E."/>
            <person name="Bonito G."/>
        </authorList>
    </citation>
    <scope>NUCLEOTIDE SEQUENCE</scope>
    <source>
        <strain evidence="17">BC1065</strain>
    </source>
</reference>
<accession>A0A9P6PSN4</accession>
<feature type="domain" description="ABC transporter" evidence="15">
    <location>
        <begin position="1414"/>
        <end position="1646"/>
    </location>
</feature>
<dbReference type="FunFam" id="1.20.1560.10:FF:000020">
    <property type="entry name" value="ABC metal ion transporter"/>
    <property type="match status" value="1"/>
</dbReference>
<evidence type="ECO:0000256" key="2">
    <source>
        <dbReference type="ARBA" id="ARBA00009726"/>
    </source>
</evidence>
<feature type="compositionally biased region" description="Acidic residues" evidence="13">
    <location>
        <begin position="958"/>
        <end position="967"/>
    </location>
</feature>
<dbReference type="OrthoDB" id="6500128at2759"/>
<proteinExistence type="inferred from homology"/>
<evidence type="ECO:0000256" key="1">
    <source>
        <dbReference type="ARBA" id="ARBA00004128"/>
    </source>
</evidence>
<evidence type="ECO:0000256" key="9">
    <source>
        <dbReference type="ARBA" id="ARBA00022840"/>
    </source>
</evidence>
<dbReference type="InterPro" id="IPR036640">
    <property type="entry name" value="ABC1_TM_sf"/>
</dbReference>
<dbReference type="FunFam" id="3.40.50.300:FF:000450">
    <property type="entry name" value="ABC transporter C family member 2"/>
    <property type="match status" value="1"/>
</dbReference>
<dbReference type="Gene3D" id="3.40.50.300">
    <property type="entry name" value="P-loop containing nucleotide triphosphate hydrolases"/>
    <property type="match status" value="2"/>
</dbReference>
<dbReference type="CDD" id="cd03250">
    <property type="entry name" value="ABCC_MRP_domain1"/>
    <property type="match status" value="1"/>
</dbReference>
<keyword evidence="12 14" id="KW-0472">Membrane</keyword>
<comment type="caution">
    <text evidence="17">The sequence shown here is derived from an EMBL/GenBank/DDBJ whole genome shotgun (WGS) entry which is preliminary data.</text>
</comment>
<evidence type="ECO:0000256" key="11">
    <source>
        <dbReference type="ARBA" id="ARBA00022989"/>
    </source>
</evidence>
<feature type="region of interest" description="Disordered" evidence="13">
    <location>
        <begin position="1006"/>
        <end position="1031"/>
    </location>
</feature>
<dbReference type="CDD" id="cd03244">
    <property type="entry name" value="ABCC_MRP_domain2"/>
    <property type="match status" value="1"/>
</dbReference>
<dbReference type="GO" id="GO:0005524">
    <property type="term" value="F:ATP binding"/>
    <property type="evidence" value="ECO:0007669"/>
    <property type="project" value="UniProtKB-KW"/>
</dbReference>
<evidence type="ECO:0000256" key="6">
    <source>
        <dbReference type="ARBA" id="ARBA00022692"/>
    </source>
</evidence>
<feature type="compositionally biased region" description="Low complexity" evidence="13">
    <location>
        <begin position="1011"/>
        <end position="1021"/>
    </location>
</feature>
<feature type="compositionally biased region" description="Basic and acidic residues" evidence="13">
    <location>
        <begin position="116"/>
        <end position="125"/>
    </location>
</feature>
<evidence type="ECO:0000256" key="8">
    <source>
        <dbReference type="ARBA" id="ARBA00022741"/>
    </source>
</evidence>
<dbReference type="InterPro" id="IPR003439">
    <property type="entry name" value="ABC_transporter-like_ATP-bd"/>
</dbReference>
<feature type="domain" description="ABC transporter" evidence="15">
    <location>
        <begin position="719"/>
        <end position="943"/>
    </location>
</feature>
<dbReference type="SMART" id="SM00382">
    <property type="entry name" value="AAA"/>
    <property type="match status" value="2"/>
</dbReference>
<feature type="transmembrane region" description="Helical" evidence="14">
    <location>
        <begin position="534"/>
        <end position="553"/>
    </location>
</feature>
<dbReference type="CDD" id="cd18595">
    <property type="entry name" value="ABC_6TM_MRP1_2_3_6_D1_like"/>
    <property type="match status" value="1"/>
</dbReference>
<dbReference type="PROSITE" id="PS50893">
    <property type="entry name" value="ABC_TRANSPORTER_2"/>
    <property type="match status" value="2"/>
</dbReference>
<keyword evidence="4" id="KW-0597">Phosphoprotein</keyword>
<evidence type="ECO:0000256" key="4">
    <source>
        <dbReference type="ARBA" id="ARBA00022553"/>
    </source>
</evidence>
<dbReference type="PANTHER" id="PTHR24223">
    <property type="entry name" value="ATP-BINDING CASSETTE SUB-FAMILY C"/>
    <property type="match status" value="1"/>
</dbReference>
<dbReference type="FunFam" id="3.40.50.300:FF:000074">
    <property type="entry name" value="Multidrug resistance-associated protein 5 isoform 1"/>
    <property type="match status" value="1"/>
</dbReference>
<dbReference type="SUPFAM" id="SSF52540">
    <property type="entry name" value="P-loop containing nucleoside triphosphate hydrolases"/>
    <property type="match status" value="2"/>
</dbReference>
<evidence type="ECO:0000256" key="3">
    <source>
        <dbReference type="ARBA" id="ARBA00022448"/>
    </source>
</evidence>
<feature type="transmembrane region" description="Helical" evidence="14">
    <location>
        <begin position="1133"/>
        <end position="1161"/>
    </location>
</feature>
<dbReference type="InterPro" id="IPR027417">
    <property type="entry name" value="P-loop_NTPase"/>
</dbReference>